<evidence type="ECO:0000313" key="2">
    <source>
        <dbReference type="Proteomes" id="UP000078397"/>
    </source>
</evidence>
<keyword evidence="2" id="KW-1185">Reference proteome</keyword>
<gene>
    <name evidence="1" type="ORF">VFPPC_06320</name>
</gene>
<dbReference type="AlphaFoldDB" id="A0A179FJG3"/>
<dbReference type="EMBL" id="LSBJ02000005">
    <property type="protein sequence ID" value="OAQ65163.1"/>
    <property type="molecule type" value="Genomic_DNA"/>
</dbReference>
<proteinExistence type="predicted"/>
<comment type="caution">
    <text evidence="1">The sequence shown here is derived from an EMBL/GenBank/DDBJ whole genome shotgun (WGS) entry which is preliminary data.</text>
</comment>
<dbReference type="GeneID" id="28849362"/>
<dbReference type="Proteomes" id="UP000078397">
    <property type="component" value="Unassembled WGS sequence"/>
</dbReference>
<dbReference type="RefSeq" id="XP_018142477.1">
    <property type="nucleotide sequence ID" value="XM_018285368.1"/>
</dbReference>
<organism evidence="1 2">
    <name type="scientific">Pochonia chlamydosporia 170</name>
    <dbReference type="NCBI Taxonomy" id="1380566"/>
    <lineage>
        <taxon>Eukaryota</taxon>
        <taxon>Fungi</taxon>
        <taxon>Dikarya</taxon>
        <taxon>Ascomycota</taxon>
        <taxon>Pezizomycotina</taxon>
        <taxon>Sordariomycetes</taxon>
        <taxon>Hypocreomycetidae</taxon>
        <taxon>Hypocreales</taxon>
        <taxon>Clavicipitaceae</taxon>
        <taxon>Pochonia</taxon>
    </lineage>
</organism>
<protein>
    <submittedName>
        <fullName evidence="1">Uncharacterized protein</fullName>
    </submittedName>
</protein>
<dbReference type="KEGG" id="pchm:VFPPC_06320"/>
<sequence length="418" mass="48017">MAGLSCGHLFNTGYATKRCRARYIRHLKDRRERLKQLALTNLTFFESTSLGLHSSIVLDSRASEVVRILRDRGVKIPQALAIGSRSLPIFLDHRFSLQTAEFLFNLGFRDIDPFTNFTEGLTQIWSRWWAVSPEQVESLHWLSKHGLDLSRPLFPSSRSPQTQLRRGVCVAHIAFYDIGLKEFFFDFEVGEFKSIPLRWLASLLDSVLPVGLADNCRCRCCPGGCTPLIYLFKGIENPHWPSYASKHKYSSFLYHISVTEMATCWRVEDHIAAMRYMTFDAFEIRHTCCNPILLPQEGHCTDDLDSIEEDDASLNVFENLILEFEEELQKRAASTSSEPTVFVDFWETLWPARIAEENEKLAGSNISDSERRNAEELGVIWDDPVKLGCEPTPAPDKNPYETHQIEHWYYELEKISPA</sequence>
<reference evidence="1 2" key="1">
    <citation type="journal article" date="2016" name="PLoS Pathog.">
        <title>Biosynthesis of antibiotic leucinostatins in bio-control fungus Purpureocillium lilacinum and their inhibition on phytophthora revealed by genome mining.</title>
        <authorList>
            <person name="Wang G."/>
            <person name="Liu Z."/>
            <person name="Lin R."/>
            <person name="Li E."/>
            <person name="Mao Z."/>
            <person name="Ling J."/>
            <person name="Yang Y."/>
            <person name="Yin W.B."/>
            <person name="Xie B."/>
        </authorList>
    </citation>
    <scope>NUCLEOTIDE SEQUENCE [LARGE SCALE GENOMIC DNA]</scope>
    <source>
        <strain evidence="1">170</strain>
    </source>
</reference>
<dbReference type="OrthoDB" id="1577640at2759"/>
<name>A0A179FJG3_METCM</name>
<evidence type="ECO:0000313" key="1">
    <source>
        <dbReference type="EMBL" id="OAQ65163.1"/>
    </source>
</evidence>
<accession>A0A179FJG3</accession>